<dbReference type="Pfam" id="PF20398">
    <property type="entry name" value="DUF6691"/>
    <property type="match status" value="1"/>
</dbReference>
<keyword evidence="6 8" id="KW-1133">Transmembrane helix</keyword>
<proteinExistence type="predicted"/>
<evidence type="ECO:0000256" key="5">
    <source>
        <dbReference type="ARBA" id="ARBA00022692"/>
    </source>
</evidence>
<dbReference type="PANTHER" id="PTHR30574">
    <property type="entry name" value="INNER MEMBRANE PROTEIN YEDE"/>
    <property type="match status" value="1"/>
</dbReference>
<evidence type="ECO:0008006" key="11">
    <source>
        <dbReference type="Google" id="ProtNLM"/>
    </source>
</evidence>
<feature type="non-terminal residue" evidence="9">
    <location>
        <position position="1"/>
    </location>
</feature>
<dbReference type="Proteomes" id="UP000601435">
    <property type="component" value="Unassembled WGS sequence"/>
</dbReference>
<name>A0A812WB69_9DINO</name>
<gene>
    <name evidence="9" type="ORF">SNEC2469_LOCUS19009</name>
</gene>
<reference evidence="9" key="1">
    <citation type="submission" date="2021-02" db="EMBL/GenBank/DDBJ databases">
        <authorList>
            <person name="Dougan E. K."/>
            <person name="Rhodes N."/>
            <person name="Thang M."/>
            <person name="Chan C."/>
        </authorList>
    </citation>
    <scope>NUCLEOTIDE SEQUENCE</scope>
</reference>
<evidence type="ECO:0000256" key="1">
    <source>
        <dbReference type="ARBA" id="ARBA00004429"/>
    </source>
</evidence>
<dbReference type="AlphaFoldDB" id="A0A812WB69"/>
<feature type="transmembrane region" description="Helical" evidence="8">
    <location>
        <begin position="182"/>
        <end position="202"/>
    </location>
</feature>
<dbReference type="InterPro" id="IPR007272">
    <property type="entry name" value="Sulf_transp_TsuA/YedE"/>
</dbReference>
<keyword evidence="3" id="KW-1003">Cell membrane</keyword>
<keyword evidence="2" id="KW-0813">Transport</keyword>
<feature type="transmembrane region" description="Helical" evidence="8">
    <location>
        <begin position="117"/>
        <end position="137"/>
    </location>
</feature>
<dbReference type="PANTHER" id="PTHR30574:SF1">
    <property type="entry name" value="SULPHUR TRANSPORT DOMAIN-CONTAINING PROTEIN"/>
    <property type="match status" value="1"/>
</dbReference>
<evidence type="ECO:0000256" key="6">
    <source>
        <dbReference type="ARBA" id="ARBA00022989"/>
    </source>
</evidence>
<evidence type="ECO:0000256" key="3">
    <source>
        <dbReference type="ARBA" id="ARBA00022475"/>
    </source>
</evidence>
<feature type="transmembrane region" description="Helical" evidence="8">
    <location>
        <begin position="304"/>
        <end position="327"/>
    </location>
</feature>
<evidence type="ECO:0000313" key="10">
    <source>
        <dbReference type="Proteomes" id="UP000601435"/>
    </source>
</evidence>
<feature type="transmembrane region" description="Helical" evidence="8">
    <location>
        <begin position="222"/>
        <end position="239"/>
    </location>
</feature>
<feature type="transmembrane region" description="Helical" evidence="8">
    <location>
        <begin position="157"/>
        <end position="175"/>
    </location>
</feature>
<keyword evidence="7 8" id="KW-0472">Membrane</keyword>
<evidence type="ECO:0000256" key="8">
    <source>
        <dbReference type="SAM" id="Phobius"/>
    </source>
</evidence>
<sequence>GDGLHTRGVEPRGPADRQRGFFGLHGRWGILGPALRSLGTGQLREALWKWLFLLGLVLAGFANLLLNGSFAFPDAMPFSVLRYLLGGLCIGLGTRLGRGCTSGHGICGLPRLSQRSWIAVPCFMIVAAITVAVSRHAVHRQRSGGIANLEWPSRWEFPVGTIVVAAVLIVLTVCLPYRVRSYVSPTASGFIFGLGLGCSGMTRQDKVLNFLDVAGTWDPSLMLVMGCGLCASAPSFLYAEKEDRKPLCGAHKDCAFEKPAKRGDYGSLVFGSCAFGLGWGLIGICPGPGVVGVMPYLSQGGSGLAFGLAFLAICASWLGTDWVLAVWKQRQSTRYAAEATE</sequence>
<organism evidence="9 10">
    <name type="scientific">Symbiodinium necroappetens</name>
    <dbReference type="NCBI Taxonomy" id="1628268"/>
    <lineage>
        <taxon>Eukaryota</taxon>
        <taxon>Sar</taxon>
        <taxon>Alveolata</taxon>
        <taxon>Dinophyceae</taxon>
        <taxon>Suessiales</taxon>
        <taxon>Symbiodiniaceae</taxon>
        <taxon>Symbiodinium</taxon>
    </lineage>
</organism>
<evidence type="ECO:0000256" key="7">
    <source>
        <dbReference type="ARBA" id="ARBA00023136"/>
    </source>
</evidence>
<evidence type="ECO:0000256" key="4">
    <source>
        <dbReference type="ARBA" id="ARBA00022519"/>
    </source>
</evidence>
<dbReference type="Pfam" id="PF04143">
    <property type="entry name" value="Sulf_transp"/>
    <property type="match status" value="1"/>
</dbReference>
<evidence type="ECO:0000313" key="9">
    <source>
        <dbReference type="EMBL" id="CAE7665912.1"/>
    </source>
</evidence>
<protein>
    <recommendedName>
        <fullName evidence="11">Sulphur transport domain-containing protein</fullName>
    </recommendedName>
</protein>
<keyword evidence="4" id="KW-0997">Cell inner membrane</keyword>
<dbReference type="OrthoDB" id="10254418at2759"/>
<keyword evidence="5 8" id="KW-0812">Transmembrane</keyword>
<dbReference type="InterPro" id="IPR046513">
    <property type="entry name" value="DUF6691"/>
</dbReference>
<evidence type="ECO:0000256" key="2">
    <source>
        <dbReference type="ARBA" id="ARBA00022448"/>
    </source>
</evidence>
<comment type="caution">
    <text evidence="9">The sequence shown here is derived from an EMBL/GenBank/DDBJ whole genome shotgun (WGS) entry which is preliminary data.</text>
</comment>
<keyword evidence="10" id="KW-1185">Reference proteome</keyword>
<accession>A0A812WB69</accession>
<comment type="subcellular location">
    <subcellularLocation>
        <location evidence="1">Cell inner membrane</location>
        <topology evidence="1">Multi-pass membrane protein</topology>
    </subcellularLocation>
</comment>
<feature type="transmembrane region" description="Helical" evidence="8">
    <location>
        <begin position="46"/>
        <end position="66"/>
    </location>
</feature>
<dbReference type="GO" id="GO:0005886">
    <property type="term" value="C:plasma membrane"/>
    <property type="evidence" value="ECO:0007669"/>
    <property type="project" value="UniProtKB-SubCell"/>
</dbReference>
<feature type="transmembrane region" description="Helical" evidence="8">
    <location>
        <begin position="265"/>
        <end position="284"/>
    </location>
</feature>
<dbReference type="EMBL" id="CAJNJA010032305">
    <property type="protein sequence ID" value="CAE7665912.1"/>
    <property type="molecule type" value="Genomic_DNA"/>
</dbReference>